<name>A0A438H5C2_VITVI</name>
<dbReference type="Proteomes" id="UP000288805">
    <property type="component" value="Unassembled WGS sequence"/>
</dbReference>
<proteinExistence type="predicted"/>
<evidence type="ECO:0000313" key="3">
    <source>
        <dbReference type="Proteomes" id="UP000288805"/>
    </source>
</evidence>
<feature type="region of interest" description="Disordered" evidence="1">
    <location>
        <begin position="249"/>
        <end position="289"/>
    </location>
</feature>
<accession>A0A438H5C2</accession>
<comment type="caution">
    <text evidence="2">The sequence shown here is derived from an EMBL/GenBank/DDBJ whole genome shotgun (WGS) entry which is preliminary data.</text>
</comment>
<feature type="compositionally biased region" description="Basic and acidic residues" evidence="1">
    <location>
        <begin position="257"/>
        <end position="289"/>
    </location>
</feature>
<dbReference type="AlphaFoldDB" id="A0A438H5C2"/>
<sequence length="289" mass="32382">MVPHIVCEKERDEDMATNLRVSFKERQCKRFSESITVVPPPTKKPYMEVLCPVPVSTIHLTSKPPFDVVGPNRSGPSHVPIIRPSVGKDTRPELDGPSTNLVPLNNDSVECVASISPHPPTTRDLFPTTQWVSVDLGGNPSISFVAQLPFGTLKFVVSRISPMQDCTTVETVEVVVADVRNLMRQHALLLKSLEVAEAMRVYIAQHMDGSENFCSKLKLVENELSATRKAIKEVVRLLRNVENERKVAKAKARRLRDKGEATKAKFKKAEQKNEQQRKEMEEFRAGFTA</sequence>
<protein>
    <submittedName>
        <fullName evidence="2">Uncharacterized protein</fullName>
    </submittedName>
</protein>
<evidence type="ECO:0000313" key="2">
    <source>
        <dbReference type="EMBL" id="RVW79685.1"/>
    </source>
</evidence>
<organism evidence="2 3">
    <name type="scientific">Vitis vinifera</name>
    <name type="common">Grape</name>
    <dbReference type="NCBI Taxonomy" id="29760"/>
    <lineage>
        <taxon>Eukaryota</taxon>
        <taxon>Viridiplantae</taxon>
        <taxon>Streptophyta</taxon>
        <taxon>Embryophyta</taxon>
        <taxon>Tracheophyta</taxon>
        <taxon>Spermatophyta</taxon>
        <taxon>Magnoliopsida</taxon>
        <taxon>eudicotyledons</taxon>
        <taxon>Gunneridae</taxon>
        <taxon>Pentapetalae</taxon>
        <taxon>rosids</taxon>
        <taxon>Vitales</taxon>
        <taxon>Vitaceae</taxon>
        <taxon>Viteae</taxon>
        <taxon>Vitis</taxon>
    </lineage>
</organism>
<gene>
    <name evidence="2" type="ORF">CK203_042361</name>
</gene>
<reference evidence="2 3" key="1">
    <citation type="journal article" date="2018" name="PLoS Genet.">
        <title>Population sequencing reveals clonal diversity and ancestral inbreeding in the grapevine cultivar Chardonnay.</title>
        <authorList>
            <person name="Roach M.J."/>
            <person name="Johnson D.L."/>
            <person name="Bohlmann J."/>
            <person name="van Vuuren H.J."/>
            <person name="Jones S.J."/>
            <person name="Pretorius I.S."/>
            <person name="Schmidt S.A."/>
            <person name="Borneman A.R."/>
        </authorList>
    </citation>
    <scope>NUCLEOTIDE SEQUENCE [LARGE SCALE GENOMIC DNA]</scope>
    <source>
        <strain evidence="3">cv. Chardonnay</strain>
        <tissue evidence="2">Leaf</tissue>
    </source>
</reference>
<dbReference type="EMBL" id="QGNW01000276">
    <property type="protein sequence ID" value="RVW79685.1"/>
    <property type="molecule type" value="Genomic_DNA"/>
</dbReference>
<evidence type="ECO:0000256" key="1">
    <source>
        <dbReference type="SAM" id="MobiDB-lite"/>
    </source>
</evidence>